<dbReference type="EMBL" id="CANHGI010000002">
    <property type="protein sequence ID" value="CAI5442075.1"/>
    <property type="molecule type" value="Genomic_DNA"/>
</dbReference>
<dbReference type="Proteomes" id="UP001152747">
    <property type="component" value="Unassembled WGS sequence"/>
</dbReference>
<dbReference type="AlphaFoldDB" id="A0A9P1MZ60"/>
<sequence length="173" mass="19999">MLKKRGGNNLVIGGNNSDYYLNSVFVFSSDISTVTLSSAMYLFLIAFQCISMSIHCIYYLIGLNKLMMSITTKMLQKKFFWDLIWQISVPLGAVVLPMSYCFYSIWTEYYNQFFNNIAISLITLHGFWSTLVLMYLNPRYREYFLVVCFFKKVSPNIAGASFSMNPFSISRVV</sequence>
<feature type="transmembrane region" description="Helical" evidence="1">
    <location>
        <begin position="117"/>
        <end position="136"/>
    </location>
</feature>
<evidence type="ECO:0000256" key="1">
    <source>
        <dbReference type="SAM" id="Phobius"/>
    </source>
</evidence>
<evidence type="ECO:0000313" key="2">
    <source>
        <dbReference type="EMBL" id="CAI5442075.1"/>
    </source>
</evidence>
<keyword evidence="1" id="KW-1133">Transmembrane helix</keyword>
<keyword evidence="1" id="KW-0472">Membrane</keyword>
<dbReference type="PANTHER" id="PTHR22941:SF7">
    <property type="entry name" value="SERPENTINE RECEPTOR, CLASS H"/>
    <property type="match status" value="1"/>
</dbReference>
<feature type="transmembrane region" description="Helical" evidence="1">
    <location>
        <begin position="39"/>
        <end position="62"/>
    </location>
</feature>
<organism evidence="2 3">
    <name type="scientific">Caenorhabditis angaria</name>
    <dbReference type="NCBI Taxonomy" id="860376"/>
    <lineage>
        <taxon>Eukaryota</taxon>
        <taxon>Metazoa</taxon>
        <taxon>Ecdysozoa</taxon>
        <taxon>Nematoda</taxon>
        <taxon>Chromadorea</taxon>
        <taxon>Rhabditida</taxon>
        <taxon>Rhabditina</taxon>
        <taxon>Rhabditomorpha</taxon>
        <taxon>Rhabditoidea</taxon>
        <taxon>Rhabditidae</taxon>
        <taxon>Peloderinae</taxon>
        <taxon>Caenorhabditis</taxon>
    </lineage>
</organism>
<accession>A0A9P1MZ60</accession>
<keyword evidence="1" id="KW-0812">Transmembrane</keyword>
<comment type="caution">
    <text evidence="2">The sequence shown here is derived from an EMBL/GenBank/DDBJ whole genome shotgun (WGS) entry which is preliminary data.</text>
</comment>
<dbReference type="Pfam" id="PF10318">
    <property type="entry name" value="7TM_GPCR_Srh"/>
    <property type="match status" value="1"/>
</dbReference>
<dbReference type="InterPro" id="IPR019422">
    <property type="entry name" value="7TM_GPCR_serpentine_rcpt_Srh"/>
</dbReference>
<feature type="transmembrane region" description="Helical" evidence="1">
    <location>
        <begin position="83"/>
        <end position="105"/>
    </location>
</feature>
<evidence type="ECO:0000313" key="3">
    <source>
        <dbReference type="Proteomes" id="UP001152747"/>
    </source>
</evidence>
<protein>
    <submittedName>
        <fullName evidence="2">Uncharacterized protein</fullName>
    </submittedName>
</protein>
<dbReference type="PANTHER" id="PTHR22941">
    <property type="entry name" value="SERPENTINE RECEPTOR"/>
    <property type="match status" value="1"/>
</dbReference>
<proteinExistence type="predicted"/>
<name>A0A9P1MZ60_9PELO</name>
<reference evidence="2" key="1">
    <citation type="submission" date="2022-11" db="EMBL/GenBank/DDBJ databases">
        <authorList>
            <person name="Kikuchi T."/>
        </authorList>
    </citation>
    <scope>NUCLEOTIDE SEQUENCE</scope>
    <source>
        <strain evidence="2">PS1010</strain>
    </source>
</reference>
<keyword evidence="3" id="KW-1185">Reference proteome</keyword>
<dbReference type="InterPro" id="IPR053220">
    <property type="entry name" value="Nematode_rcpt-like_serp_H"/>
</dbReference>
<gene>
    <name evidence="2" type="ORF">CAMP_LOCUS4712</name>
</gene>